<feature type="region of interest" description="Disordered" evidence="1">
    <location>
        <begin position="127"/>
        <end position="182"/>
    </location>
</feature>
<evidence type="ECO:0000313" key="3">
    <source>
        <dbReference type="Proteomes" id="UP000436088"/>
    </source>
</evidence>
<feature type="compositionally biased region" description="Low complexity" evidence="1">
    <location>
        <begin position="373"/>
        <end position="388"/>
    </location>
</feature>
<feature type="compositionally biased region" description="Low complexity" evidence="1">
    <location>
        <begin position="420"/>
        <end position="435"/>
    </location>
</feature>
<sequence length="461" mass="51198">MYRMMWGYFFPEEEQDSLRRQEVWISTTAGARRLKKGASNHDVSASGNHSTKESEVPSKPSVSCTSITNQSAPAASAQTSKVQAPKSNVVSGSGSGHELRRSSSFDRTWEENVAESVANELVLHAHSSSVSSTKSGTLVNVEQQDESSKNKMKDTKPVKSGRSSQEEKKVGKSNEEKKSRPRKMMEFHNIKISQVELLVTYEGSRFVVNDLKLLMDTFHRVEFTGTWRRLFSRVKKHIIWGVLKSVTGMQGKKFKDKAHTQQPSGTGVPDSDLNLSDNDQVEKPGPYPITFLKRPSDGAGDGFVTSIRGLFNTQRRKAKQFVLRTMRGEAENDFHGERSENEAEFSPFARQLTITKAKKLIRRHTKKFRSRGQKGSSSQQRESLPSSPTDLTILCSGSGSSSQQRESLPSSPTDLTILCSGSGSSSQQRESLPSSPMDPMEITSFETDSSSESSPYEDIHE</sequence>
<feature type="compositionally biased region" description="Low complexity" evidence="1">
    <location>
        <begin position="396"/>
        <end position="412"/>
    </location>
</feature>
<evidence type="ECO:0000313" key="2">
    <source>
        <dbReference type="EMBL" id="KAE8659236.1"/>
    </source>
</evidence>
<accession>A0A6A2XAU6</accession>
<protein>
    <submittedName>
        <fullName evidence="2">Uncharacterized protein</fullName>
    </submittedName>
</protein>
<feature type="region of interest" description="Disordered" evidence="1">
    <location>
        <begin position="252"/>
        <end position="279"/>
    </location>
</feature>
<dbReference type="EMBL" id="VEPZ02001738">
    <property type="protein sequence ID" value="KAE8659236.1"/>
    <property type="molecule type" value="Genomic_DNA"/>
</dbReference>
<feature type="compositionally biased region" description="Basic and acidic residues" evidence="1">
    <location>
        <begin position="146"/>
        <end position="157"/>
    </location>
</feature>
<gene>
    <name evidence="2" type="ORF">F3Y22_tig00116964pilonHSYRG00409</name>
</gene>
<feature type="region of interest" description="Disordered" evidence="1">
    <location>
        <begin position="33"/>
        <end position="107"/>
    </location>
</feature>
<keyword evidence="3" id="KW-1185">Reference proteome</keyword>
<feature type="compositionally biased region" description="Basic and acidic residues" evidence="1">
    <location>
        <begin position="164"/>
        <end position="182"/>
    </location>
</feature>
<feature type="compositionally biased region" description="Basic and acidic residues" evidence="1">
    <location>
        <begin position="97"/>
        <end position="107"/>
    </location>
</feature>
<organism evidence="2 3">
    <name type="scientific">Hibiscus syriacus</name>
    <name type="common">Rose of Sharon</name>
    <dbReference type="NCBI Taxonomy" id="106335"/>
    <lineage>
        <taxon>Eukaryota</taxon>
        <taxon>Viridiplantae</taxon>
        <taxon>Streptophyta</taxon>
        <taxon>Embryophyta</taxon>
        <taxon>Tracheophyta</taxon>
        <taxon>Spermatophyta</taxon>
        <taxon>Magnoliopsida</taxon>
        <taxon>eudicotyledons</taxon>
        <taxon>Gunneridae</taxon>
        <taxon>Pentapetalae</taxon>
        <taxon>rosids</taxon>
        <taxon>malvids</taxon>
        <taxon>Malvales</taxon>
        <taxon>Malvaceae</taxon>
        <taxon>Malvoideae</taxon>
        <taxon>Hibiscus</taxon>
    </lineage>
</organism>
<feature type="compositionally biased region" description="Low complexity" evidence="1">
    <location>
        <begin position="443"/>
        <end position="454"/>
    </location>
</feature>
<dbReference type="Pfam" id="PF10344">
    <property type="entry name" value="Hobbit"/>
    <property type="match status" value="1"/>
</dbReference>
<dbReference type="PANTHER" id="PTHR15678:SF6">
    <property type="entry name" value="BRIDGE-LIKE LIPID TRANSFER PROTEIN FAMILY MEMBER 2"/>
    <property type="match status" value="1"/>
</dbReference>
<feature type="region of interest" description="Disordered" evidence="1">
    <location>
        <begin position="360"/>
        <end position="461"/>
    </location>
</feature>
<name>A0A6A2XAU6_HIBSY</name>
<comment type="caution">
    <text evidence="2">The sequence shown here is derived from an EMBL/GenBank/DDBJ whole genome shotgun (WGS) entry which is preliminary data.</text>
</comment>
<proteinExistence type="predicted"/>
<feature type="compositionally biased region" description="Basic residues" evidence="1">
    <location>
        <begin position="360"/>
        <end position="372"/>
    </location>
</feature>
<dbReference type="AlphaFoldDB" id="A0A6A2XAU6"/>
<evidence type="ECO:0000256" key="1">
    <source>
        <dbReference type="SAM" id="MobiDB-lite"/>
    </source>
</evidence>
<dbReference type="PANTHER" id="PTHR15678">
    <property type="entry name" value="ANTIGEN MLAA-22-RELATED"/>
    <property type="match status" value="1"/>
</dbReference>
<reference evidence="2" key="1">
    <citation type="submission" date="2019-09" db="EMBL/GenBank/DDBJ databases">
        <title>Draft genome information of white flower Hibiscus syriacus.</title>
        <authorList>
            <person name="Kim Y.-M."/>
        </authorList>
    </citation>
    <scope>NUCLEOTIDE SEQUENCE [LARGE SCALE GENOMIC DNA]</scope>
    <source>
        <strain evidence="2">YM2019G1</strain>
    </source>
</reference>
<dbReference type="InterPro" id="IPR045167">
    <property type="entry name" value="Hobbit"/>
</dbReference>
<dbReference type="Proteomes" id="UP000436088">
    <property type="component" value="Unassembled WGS sequence"/>
</dbReference>
<feature type="compositionally biased region" description="Polar residues" evidence="1">
    <location>
        <begin position="60"/>
        <end position="92"/>
    </location>
</feature>